<protein>
    <submittedName>
        <fullName evidence="2">Uncharacterized protein</fullName>
    </submittedName>
</protein>
<dbReference type="HOGENOM" id="CLU_215263_0_0_9"/>
<dbReference type="PATRIC" id="fig|1216932.3.peg.942"/>
<dbReference type="RefSeq" id="WP_173400229.1">
    <property type="nucleotide sequence ID" value="NZ_HG917868.1"/>
</dbReference>
<dbReference type="EMBL" id="HG917868">
    <property type="protein sequence ID" value="CDM68119.1"/>
    <property type="molecule type" value="Genomic_DNA"/>
</dbReference>
<evidence type="ECO:0000313" key="3">
    <source>
        <dbReference type="Proteomes" id="UP000019426"/>
    </source>
</evidence>
<dbReference type="Proteomes" id="UP000019426">
    <property type="component" value="Chromosome M2/40_rep1"/>
</dbReference>
<proteinExistence type="predicted"/>
<evidence type="ECO:0000256" key="1">
    <source>
        <dbReference type="SAM" id="MobiDB-lite"/>
    </source>
</evidence>
<dbReference type="KEGG" id="clt:CM240_0955"/>
<dbReference type="STRING" id="1216932.CM240_0955"/>
<feature type="compositionally biased region" description="Basic and acidic residues" evidence="1">
    <location>
        <begin position="41"/>
        <end position="51"/>
    </location>
</feature>
<gene>
    <name evidence="2" type="ORF">CM240_0955</name>
</gene>
<organism evidence="2 3">
    <name type="scientific">Clostridium bornimense</name>
    <dbReference type="NCBI Taxonomy" id="1216932"/>
    <lineage>
        <taxon>Bacteria</taxon>
        <taxon>Bacillati</taxon>
        <taxon>Bacillota</taxon>
        <taxon>Clostridia</taxon>
        <taxon>Eubacteriales</taxon>
        <taxon>Clostridiaceae</taxon>
        <taxon>Clostridium</taxon>
    </lineage>
</organism>
<keyword evidence="3" id="KW-1185">Reference proteome</keyword>
<dbReference type="eggNOG" id="ENOG5033CKD">
    <property type="taxonomic scope" value="Bacteria"/>
</dbReference>
<evidence type="ECO:0000313" key="2">
    <source>
        <dbReference type="EMBL" id="CDM68119.1"/>
    </source>
</evidence>
<feature type="compositionally biased region" description="Basic and acidic residues" evidence="1">
    <location>
        <begin position="1"/>
        <end position="16"/>
    </location>
</feature>
<accession>W6RWV8</accession>
<reference evidence="2 3" key="1">
    <citation type="submission" date="2013-11" db="EMBL/GenBank/DDBJ databases">
        <title>Complete genome sequence of Clostridum sp. M2/40.</title>
        <authorList>
            <person name="Wibberg D."/>
            <person name="Puehler A."/>
            <person name="Schlueter A."/>
        </authorList>
    </citation>
    <scope>NUCLEOTIDE SEQUENCE [LARGE SCALE GENOMIC DNA]</scope>
    <source>
        <strain evidence="3">M2/40</strain>
    </source>
</reference>
<feature type="region of interest" description="Disordered" evidence="1">
    <location>
        <begin position="1"/>
        <end position="51"/>
    </location>
</feature>
<dbReference type="AlphaFoldDB" id="W6RWV8"/>
<name>W6RWV8_9CLOT</name>
<sequence>MSKDSQVDNKRARMEKCNFQTPLTSEEAKNSNRTMKKHSIKREGFQSDHIN</sequence>